<organism evidence="2 3">
    <name type="scientific">Guyanagaster necrorhizus</name>
    <dbReference type="NCBI Taxonomy" id="856835"/>
    <lineage>
        <taxon>Eukaryota</taxon>
        <taxon>Fungi</taxon>
        <taxon>Dikarya</taxon>
        <taxon>Basidiomycota</taxon>
        <taxon>Agaricomycotina</taxon>
        <taxon>Agaricomycetes</taxon>
        <taxon>Agaricomycetidae</taxon>
        <taxon>Agaricales</taxon>
        <taxon>Marasmiineae</taxon>
        <taxon>Physalacriaceae</taxon>
        <taxon>Guyanagaster</taxon>
    </lineage>
</organism>
<comment type="caution">
    <text evidence="2">The sequence shown here is derived from an EMBL/GenBank/DDBJ whole genome shotgun (WGS) entry which is preliminary data.</text>
</comment>
<feature type="compositionally biased region" description="Polar residues" evidence="1">
    <location>
        <begin position="38"/>
        <end position="59"/>
    </location>
</feature>
<evidence type="ECO:0000256" key="1">
    <source>
        <dbReference type="SAM" id="MobiDB-lite"/>
    </source>
</evidence>
<feature type="compositionally biased region" description="Low complexity" evidence="1">
    <location>
        <begin position="67"/>
        <end position="92"/>
    </location>
</feature>
<sequence>MITFNSTKHVRPPSSKPNARQSRRPREKHTNMVPPTAMPSTLGPTPRSSSSHMVADSTQARARSRPPRLSSATTSAPSSPPAGSSPSPTATSSTLVYSSLARAMQYNGSWITCPSPTLTSISSAIQRGGMNMFTILALLELLYSSTLQPRIKGAVRTCLRTCHQI</sequence>
<proteinExistence type="predicted"/>
<dbReference type="EMBL" id="MU250587">
    <property type="protein sequence ID" value="KAG7439666.1"/>
    <property type="molecule type" value="Genomic_DNA"/>
</dbReference>
<name>A0A9P7VEW6_9AGAR</name>
<dbReference type="RefSeq" id="XP_043033166.1">
    <property type="nucleotide sequence ID" value="XM_043181900.1"/>
</dbReference>
<gene>
    <name evidence="2" type="ORF">BT62DRAFT_694144</name>
</gene>
<evidence type="ECO:0000313" key="3">
    <source>
        <dbReference type="Proteomes" id="UP000812287"/>
    </source>
</evidence>
<accession>A0A9P7VEW6</accession>
<dbReference type="AlphaFoldDB" id="A0A9P7VEW6"/>
<keyword evidence="3" id="KW-1185">Reference proteome</keyword>
<reference evidence="2" key="1">
    <citation type="submission" date="2020-11" db="EMBL/GenBank/DDBJ databases">
        <title>Adaptations for nitrogen fixation in a non-lichenized fungal sporocarp promotes dispersal by wood-feeding termites.</title>
        <authorList>
            <consortium name="DOE Joint Genome Institute"/>
            <person name="Koch R.A."/>
            <person name="Yoon G."/>
            <person name="Arayal U."/>
            <person name="Lail K."/>
            <person name="Amirebrahimi M."/>
            <person name="Labutti K."/>
            <person name="Lipzen A."/>
            <person name="Riley R."/>
            <person name="Barry K."/>
            <person name="Henrissat B."/>
            <person name="Grigoriev I.V."/>
            <person name="Herr J.R."/>
            <person name="Aime M.C."/>
        </authorList>
    </citation>
    <scope>NUCLEOTIDE SEQUENCE</scope>
    <source>
        <strain evidence="2">MCA 3950</strain>
    </source>
</reference>
<protein>
    <submittedName>
        <fullName evidence="2">Uncharacterized protein</fullName>
    </submittedName>
</protein>
<feature type="region of interest" description="Disordered" evidence="1">
    <location>
        <begin position="1"/>
        <end position="92"/>
    </location>
</feature>
<evidence type="ECO:0000313" key="2">
    <source>
        <dbReference type="EMBL" id="KAG7439666.1"/>
    </source>
</evidence>
<dbReference type="Proteomes" id="UP000812287">
    <property type="component" value="Unassembled WGS sequence"/>
</dbReference>
<dbReference type="GeneID" id="66104196"/>